<protein>
    <submittedName>
        <fullName evidence="1">Uncharacterized protein</fullName>
    </submittedName>
</protein>
<dbReference type="Proteomes" id="UP000323257">
    <property type="component" value="Unassembled WGS sequence"/>
</dbReference>
<keyword evidence="2" id="KW-1185">Reference proteome</keyword>
<evidence type="ECO:0000313" key="2">
    <source>
        <dbReference type="Proteomes" id="UP000323257"/>
    </source>
</evidence>
<reference evidence="1 2" key="1">
    <citation type="submission" date="2019-07" db="EMBL/GenBank/DDBJ databases">
        <title>Genomic Encyclopedia of Type Strains, Phase III (KMG-III): the genomes of soil and plant-associated and newly described type strains.</title>
        <authorList>
            <person name="Whitman W."/>
        </authorList>
    </citation>
    <scope>NUCLEOTIDE SEQUENCE [LARGE SCALE GENOMIC DNA]</scope>
    <source>
        <strain evidence="1 2">BL24</strain>
    </source>
</reference>
<evidence type="ECO:0000313" key="1">
    <source>
        <dbReference type="EMBL" id="TYP71131.1"/>
    </source>
</evidence>
<comment type="caution">
    <text evidence="1">The sequence shown here is derived from an EMBL/GenBank/DDBJ whole genome shotgun (WGS) entry which is preliminary data.</text>
</comment>
<dbReference type="EMBL" id="VNHS01000010">
    <property type="protein sequence ID" value="TYP71131.1"/>
    <property type="molecule type" value="Genomic_DNA"/>
</dbReference>
<proteinExistence type="predicted"/>
<name>A0A5S5BVB7_9BACL</name>
<organism evidence="1 2">
    <name type="scientific">Paenibacillus methanolicus</name>
    <dbReference type="NCBI Taxonomy" id="582686"/>
    <lineage>
        <taxon>Bacteria</taxon>
        <taxon>Bacillati</taxon>
        <taxon>Bacillota</taxon>
        <taxon>Bacilli</taxon>
        <taxon>Bacillales</taxon>
        <taxon>Paenibacillaceae</taxon>
        <taxon>Paenibacillus</taxon>
    </lineage>
</organism>
<sequence>MHTFHAMRFTLLSTGKGDASMDMETVKLSRIVEKLAPELIPFLTQREMNLNIVLRDGMGILEPEDAMEIVQHSICEHQKEVLLQ</sequence>
<gene>
    <name evidence="1" type="ORF">BCM02_11081</name>
</gene>
<accession>A0A5S5BVB7</accession>
<dbReference type="AlphaFoldDB" id="A0A5S5BVB7"/>